<gene>
    <name evidence="1" type="ORF">O3P69_017137</name>
</gene>
<sequence>MVACRSPLYLAILPKKIPTTTRHLYVIRLWGQFDYWINEDVTNLPEKLLEKKRNVFEITSAIYRVTSHYGRPRNSHKKYLKSNLTISKLYKSYEEWTSANHPDIEKALSVSSWDGGKEATYGV</sequence>
<keyword evidence="2" id="KW-1185">Reference proteome</keyword>
<protein>
    <submittedName>
        <fullName evidence="1">Uncharacterized protein</fullName>
    </submittedName>
</protein>
<dbReference type="Proteomes" id="UP001487740">
    <property type="component" value="Unassembled WGS sequence"/>
</dbReference>
<accession>A0AAW0TU38</accession>
<dbReference type="AlphaFoldDB" id="A0AAW0TU38"/>
<evidence type="ECO:0000313" key="1">
    <source>
        <dbReference type="EMBL" id="KAK8391318.1"/>
    </source>
</evidence>
<organism evidence="1 2">
    <name type="scientific">Scylla paramamosain</name>
    <name type="common">Mud crab</name>
    <dbReference type="NCBI Taxonomy" id="85552"/>
    <lineage>
        <taxon>Eukaryota</taxon>
        <taxon>Metazoa</taxon>
        <taxon>Ecdysozoa</taxon>
        <taxon>Arthropoda</taxon>
        <taxon>Crustacea</taxon>
        <taxon>Multicrustacea</taxon>
        <taxon>Malacostraca</taxon>
        <taxon>Eumalacostraca</taxon>
        <taxon>Eucarida</taxon>
        <taxon>Decapoda</taxon>
        <taxon>Pleocyemata</taxon>
        <taxon>Brachyura</taxon>
        <taxon>Eubrachyura</taxon>
        <taxon>Portunoidea</taxon>
        <taxon>Portunidae</taxon>
        <taxon>Portuninae</taxon>
        <taxon>Scylla</taxon>
    </lineage>
</organism>
<evidence type="ECO:0000313" key="2">
    <source>
        <dbReference type="Proteomes" id="UP001487740"/>
    </source>
</evidence>
<name>A0AAW0TU38_SCYPA</name>
<reference evidence="1 2" key="1">
    <citation type="submission" date="2023-03" db="EMBL/GenBank/DDBJ databases">
        <title>High-quality genome of Scylla paramamosain provides insights in environmental adaptation.</title>
        <authorList>
            <person name="Zhang L."/>
        </authorList>
    </citation>
    <scope>NUCLEOTIDE SEQUENCE [LARGE SCALE GENOMIC DNA]</scope>
    <source>
        <strain evidence="1">LZ_2023a</strain>
        <tissue evidence="1">Muscle</tissue>
    </source>
</reference>
<proteinExistence type="predicted"/>
<dbReference type="EMBL" id="JARAKH010000024">
    <property type="protein sequence ID" value="KAK8391318.1"/>
    <property type="molecule type" value="Genomic_DNA"/>
</dbReference>
<comment type="caution">
    <text evidence="1">The sequence shown here is derived from an EMBL/GenBank/DDBJ whole genome shotgun (WGS) entry which is preliminary data.</text>
</comment>